<proteinExistence type="predicted"/>
<reference evidence="2" key="1">
    <citation type="submission" date="2011-02" db="EMBL/GenBank/DDBJ databases">
        <title>The genome of the leaf-cutting ant Acromyrmex echinatior suggests key adaptations to social evolution and fungus farming.</title>
        <authorList>
            <person name="Nygaard S."/>
            <person name="Zhang G."/>
        </authorList>
    </citation>
    <scope>NUCLEOTIDE SEQUENCE</scope>
</reference>
<feature type="compositionally biased region" description="Polar residues" evidence="1">
    <location>
        <begin position="895"/>
        <end position="910"/>
    </location>
</feature>
<accession>F4X4L2</accession>
<sequence length="1001" mass="106340">MRIVPALQLTTICAKQRRCDATLDILVRGYLPSPRPFFHRTRGDPCIKAFFLLAISETTISFNHSSITKLQDSYNSNPILASMLFMVFLVAFACGVCCNENLPTQLLLQLKDKRGINDNLVTFPSGSSSSYSSPVSGLSSGYELGGSSGGFSLGHGGLLNSGGSVGHGIGYSLAPSSGLGLGSGYQSPGLSHSHLSHQSVSLGGHSAQGTYSVPNIAHLGSGGNSNALFAPAKTGPVTFGAHGGSASAASTSSSNSHSAPIYATSGHGLSAYSNGGSNGFQLVLGSNQQHGLSLGSSGASSSYSLPTHSASSSSSHPVTGGLIIASGSHGSSSSYNLPSTSSHSISTLGSSSGTQGASATCAASSYPATSGSSSSTHSGFSSISSGGSNYQLPIASGSHSNSGSSNTITYTNYLPSHSSGSSTSYSSPSVSYSNPSISHVGSPSSGYSGAGTSYTLSANYAAASSSSPVVTYTGSHGYTPTIYSSSSSHGKSADSQGTHTGILFCLLSPAIFAWSDKIENFNNDPFLTTYPEYPYSHKLKRGTETEENTQLTSELYAPKVDAKDTYSSSYNNNYQRDPYNNPNYNPYPTNGTSPFVYPAYYNGGDLYVYANAPAYNSYPAPYAVNPVSPYPNYYYQPPYYYTHYFNHALFPPPPPPPAQPQPQSQSQPQPQSQPQSQPQVQPQFLGIYYQETPQVAENDKQDKKVEKEETSQDAQVNHFVDGGNYIAGNSRDLDVQSSTYKAANPYNQLAQNVQVKNLPISSPKVTYKVINVEQPINQDYQPSTAYINTQQIEQVTSQAFADLLGQQQVGNTYDTSRDASNGDGSYSGYENQDVYNSNAASYVSLPDARNKAAVTYAIDSVGIPKVNRERTKQSSSIQRASSKNKYSNARKPGSRNHSQVSYTSPESGSNHRAHVANTRLAGQTDKYGSYDASQNYDGTYSQTGHKQEQNYGTYQNQAGSYQNEDFTVAPQTTRSYIHQYSAYDSDQQQQDEINGKFGAKQ</sequence>
<feature type="compositionally biased region" description="Low complexity" evidence="1">
    <location>
        <begin position="295"/>
        <end position="315"/>
    </location>
</feature>
<feature type="region of interest" description="Disordered" evidence="1">
    <location>
        <begin position="695"/>
        <end position="714"/>
    </location>
</feature>
<feature type="region of interest" description="Disordered" evidence="1">
    <location>
        <begin position="650"/>
        <end position="680"/>
    </location>
</feature>
<feature type="compositionally biased region" description="Low complexity" evidence="1">
    <location>
        <begin position="661"/>
        <end position="680"/>
    </location>
</feature>
<gene>
    <name evidence="2" type="ORF">G5I_13278</name>
</gene>
<feature type="region of interest" description="Disordered" evidence="1">
    <location>
        <begin position="867"/>
        <end position="961"/>
    </location>
</feature>
<dbReference type="InParanoid" id="F4X4L2"/>
<dbReference type="STRING" id="103372.F4X4L2"/>
<feature type="compositionally biased region" description="Polar residues" evidence="1">
    <location>
        <begin position="873"/>
        <end position="887"/>
    </location>
</feature>
<evidence type="ECO:0000256" key="1">
    <source>
        <dbReference type="SAM" id="MobiDB-lite"/>
    </source>
</evidence>
<feature type="region of interest" description="Disordered" evidence="1">
    <location>
        <begin position="295"/>
        <end position="323"/>
    </location>
</feature>
<dbReference type="Proteomes" id="UP000007755">
    <property type="component" value="Unassembled WGS sequence"/>
</dbReference>
<dbReference type="OrthoDB" id="7701268at2759"/>
<dbReference type="AlphaFoldDB" id="F4X4L2"/>
<feature type="compositionally biased region" description="Pro residues" evidence="1">
    <location>
        <begin position="650"/>
        <end position="660"/>
    </location>
</feature>
<keyword evidence="3" id="KW-1185">Reference proteome</keyword>
<organism evidence="3">
    <name type="scientific">Acromyrmex echinatior</name>
    <name type="common">Panamanian leafcutter ant</name>
    <name type="synonym">Acromyrmex octospinosus echinatior</name>
    <dbReference type="NCBI Taxonomy" id="103372"/>
    <lineage>
        <taxon>Eukaryota</taxon>
        <taxon>Metazoa</taxon>
        <taxon>Ecdysozoa</taxon>
        <taxon>Arthropoda</taxon>
        <taxon>Hexapoda</taxon>
        <taxon>Insecta</taxon>
        <taxon>Pterygota</taxon>
        <taxon>Neoptera</taxon>
        <taxon>Endopterygota</taxon>
        <taxon>Hymenoptera</taxon>
        <taxon>Apocrita</taxon>
        <taxon>Aculeata</taxon>
        <taxon>Formicoidea</taxon>
        <taxon>Formicidae</taxon>
        <taxon>Myrmicinae</taxon>
        <taxon>Acromyrmex</taxon>
    </lineage>
</organism>
<feature type="compositionally biased region" description="Polar residues" evidence="1">
    <location>
        <begin position="931"/>
        <end position="961"/>
    </location>
</feature>
<name>F4X4L2_ACREC</name>
<dbReference type="EMBL" id="GL888657">
    <property type="protein sequence ID" value="EGI58622.1"/>
    <property type="molecule type" value="Genomic_DNA"/>
</dbReference>
<protein>
    <submittedName>
        <fullName evidence="2">Uncharacterized protein</fullName>
    </submittedName>
</protein>
<evidence type="ECO:0000313" key="2">
    <source>
        <dbReference type="EMBL" id="EGI58622.1"/>
    </source>
</evidence>
<feature type="compositionally biased region" description="Basic and acidic residues" evidence="1">
    <location>
        <begin position="697"/>
        <end position="710"/>
    </location>
</feature>
<evidence type="ECO:0000313" key="3">
    <source>
        <dbReference type="Proteomes" id="UP000007755"/>
    </source>
</evidence>